<accession>A0A9N9R1I2</accession>
<dbReference type="AlphaFoldDB" id="A0A9N9R1I2"/>
<keyword evidence="4" id="KW-1185">Reference proteome</keyword>
<feature type="compositionally biased region" description="Basic and acidic residues" evidence="1">
    <location>
        <begin position="42"/>
        <end position="52"/>
    </location>
</feature>
<feature type="signal peptide" evidence="2">
    <location>
        <begin position="1"/>
        <end position="18"/>
    </location>
</feature>
<evidence type="ECO:0000256" key="2">
    <source>
        <dbReference type="SAM" id="SignalP"/>
    </source>
</evidence>
<feature type="chain" id="PRO_5040341791" evidence="2">
    <location>
        <begin position="19"/>
        <end position="389"/>
    </location>
</feature>
<proteinExistence type="predicted"/>
<dbReference type="Proteomes" id="UP001153714">
    <property type="component" value="Chromosome 18"/>
</dbReference>
<protein>
    <submittedName>
        <fullName evidence="3">Uncharacterized protein</fullName>
    </submittedName>
</protein>
<gene>
    <name evidence="3" type="ORF">DIATSA_LOCUS5442</name>
</gene>
<organism evidence="3 4">
    <name type="scientific">Diatraea saccharalis</name>
    <name type="common">sugarcane borer</name>
    <dbReference type="NCBI Taxonomy" id="40085"/>
    <lineage>
        <taxon>Eukaryota</taxon>
        <taxon>Metazoa</taxon>
        <taxon>Ecdysozoa</taxon>
        <taxon>Arthropoda</taxon>
        <taxon>Hexapoda</taxon>
        <taxon>Insecta</taxon>
        <taxon>Pterygota</taxon>
        <taxon>Neoptera</taxon>
        <taxon>Endopterygota</taxon>
        <taxon>Lepidoptera</taxon>
        <taxon>Glossata</taxon>
        <taxon>Ditrysia</taxon>
        <taxon>Pyraloidea</taxon>
        <taxon>Crambidae</taxon>
        <taxon>Crambinae</taxon>
        <taxon>Diatraea</taxon>
    </lineage>
</organism>
<dbReference type="EMBL" id="OU893349">
    <property type="protein sequence ID" value="CAG9787571.1"/>
    <property type="molecule type" value="Genomic_DNA"/>
</dbReference>
<keyword evidence="2" id="KW-0732">Signal</keyword>
<dbReference type="OrthoDB" id="7487594at2759"/>
<reference evidence="3" key="2">
    <citation type="submission" date="2022-10" db="EMBL/GenBank/DDBJ databases">
        <authorList>
            <consortium name="ENA_rothamsted_submissions"/>
            <consortium name="culmorum"/>
            <person name="King R."/>
        </authorList>
    </citation>
    <scope>NUCLEOTIDE SEQUENCE</scope>
</reference>
<feature type="region of interest" description="Disordered" evidence="1">
    <location>
        <begin position="42"/>
        <end position="76"/>
    </location>
</feature>
<evidence type="ECO:0000256" key="1">
    <source>
        <dbReference type="SAM" id="MobiDB-lite"/>
    </source>
</evidence>
<reference evidence="3" key="1">
    <citation type="submission" date="2021-12" db="EMBL/GenBank/DDBJ databases">
        <authorList>
            <person name="King R."/>
        </authorList>
    </citation>
    <scope>NUCLEOTIDE SEQUENCE</scope>
</reference>
<feature type="region of interest" description="Disordered" evidence="1">
    <location>
        <begin position="280"/>
        <end position="301"/>
    </location>
</feature>
<sequence length="389" mass="40644">MTIGASTLLVALLACACAAEKWRWPESTSSVRIDTKVHFIDAKPEDDHKQNRSSETQSDEPQFEEPANTEGFYNRPPGVGRYPVHVEMHRAPYRVDSNSIYDLRNPQHYSDGTLDSLQYCKCVSSPECHPNIDSTKACGVGKFLCCYKRPNKNSQQISEIFNEVDDERPFLLPGQGEHAGPFPPPPSTVLGGSYGSAHNHEAAVLGAAIGPANNKKPVLVGPGGPTGLIGPAQNHAGSHNPAGNYNPGQSNQGLLVGPDGPTGIIGPNRGVLVGPEGPTGITGPNRGVLTGPGGPTGIVGPRPNKEDFYLPSFDAQKAEESAQRGILVGPGGPTGIIGPAGYGRRPVLVGPGGPTGIIGPYGNVGRTPVLVGPGGPTGMIGPPRRFYGK</sequence>
<evidence type="ECO:0000313" key="4">
    <source>
        <dbReference type="Proteomes" id="UP001153714"/>
    </source>
</evidence>
<evidence type="ECO:0000313" key="3">
    <source>
        <dbReference type="EMBL" id="CAG9787571.1"/>
    </source>
</evidence>
<name>A0A9N9R1I2_9NEOP</name>